<name>A0A0C2Z8X7_9AGAM</name>
<gene>
    <name evidence="2" type="ORF">SCLCIDRAFT_1096346</name>
</gene>
<evidence type="ECO:0000256" key="1">
    <source>
        <dbReference type="SAM" id="MobiDB-lite"/>
    </source>
</evidence>
<dbReference type="AlphaFoldDB" id="A0A0C2Z8X7"/>
<dbReference type="EMBL" id="KN822087">
    <property type="protein sequence ID" value="KIM58378.1"/>
    <property type="molecule type" value="Genomic_DNA"/>
</dbReference>
<dbReference type="HOGENOM" id="CLU_2321749_0_0_1"/>
<organism evidence="2 3">
    <name type="scientific">Scleroderma citrinum Foug A</name>
    <dbReference type="NCBI Taxonomy" id="1036808"/>
    <lineage>
        <taxon>Eukaryota</taxon>
        <taxon>Fungi</taxon>
        <taxon>Dikarya</taxon>
        <taxon>Basidiomycota</taxon>
        <taxon>Agaricomycotina</taxon>
        <taxon>Agaricomycetes</taxon>
        <taxon>Agaricomycetidae</taxon>
        <taxon>Boletales</taxon>
        <taxon>Sclerodermatineae</taxon>
        <taxon>Sclerodermataceae</taxon>
        <taxon>Scleroderma</taxon>
    </lineage>
</organism>
<reference evidence="3" key="2">
    <citation type="submission" date="2015-01" db="EMBL/GenBank/DDBJ databases">
        <title>Evolutionary Origins and Diversification of the Mycorrhizal Mutualists.</title>
        <authorList>
            <consortium name="DOE Joint Genome Institute"/>
            <consortium name="Mycorrhizal Genomics Consortium"/>
            <person name="Kohler A."/>
            <person name="Kuo A."/>
            <person name="Nagy L.G."/>
            <person name="Floudas D."/>
            <person name="Copeland A."/>
            <person name="Barry K.W."/>
            <person name="Cichocki N."/>
            <person name="Veneault-Fourrey C."/>
            <person name="LaButti K."/>
            <person name="Lindquist E.A."/>
            <person name="Lipzen A."/>
            <person name="Lundell T."/>
            <person name="Morin E."/>
            <person name="Murat C."/>
            <person name="Riley R."/>
            <person name="Ohm R."/>
            <person name="Sun H."/>
            <person name="Tunlid A."/>
            <person name="Henrissat B."/>
            <person name="Grigoriev I.V."/>
            <person name="Hibbett D.S."/>
            <person name="Martin F."/>
        </authorList>
    </citation>
    <scope>NUCLEOTIDE SEQUENCE [LARGE SCALE GENOMIC DNA]</scope>
    <source>
        <strain evidence="3">Foug A</strain>
    </source>
</reference>
<feature type="region of interest" description="Disordered" evidence="1">
    <location>
        <begin position="75"/>
        <end position="99"/>
    </location>
</feature>
<dbReference type="InParanoid" id="A0A0C2Z8X7"/>
<protein>
    <submittedName>
        <fullName evidence="2">Uncharacterized protein</fullName>
    </submittedName>
</protein>
<proteinExistence type="predicted"/>
<evidence type="ECO:0000313" key="2">
    <source>
        <dbReference type="EMBL" id="KIM58378.1"/>
    </source>
</evidence>
<keyword evidence="3" id="KW-1185">Reference proteome</keyword>
<sequence length="99" mass="11698">MIWGCDEPQRPHYALISFSPRCELEQDLRNVLSHNRAYWSPGTAVIRIISVHASLTDKYLSRRFSCTRQRNVQPLSKQRRVQNMEQQPSVTYKGRHWSV</sequence>
<evidence type="ECO:0000313" key="3">
    <source>
        <dbReference type="Proteomes" id="UP000053989"/>
    </source>
</evidence>
<accession>A0A0C2Z8X7</accession>
<feature type="compositionally biased region" description="Polar residues" evidence="1">
    <location>
        <begin position="75"/>
        <end position="90"/>
    </location>
</feature>
<reference evidence="2 3" key="1">
    <citation type="submission" date="2014-04" db="EMBL/GenBank/DDBJ databases">
        <authorList>
            <consortium name="DOE Joint Genome Institute"/>
            <person name="Kuo A."/>
            <person name="Kohler A."/>
            <person name="Nagy L.G."/>
            <person name="Floudas D."/>
            <person name="Copeland A."/>
            <person name="Barry K.W."/>
            <person name="Cichocki N."/>
            <person name="Veneault-Fourrey C."/>
            <person name="LaButti K."/>
            <person name="Lindquist E.A."/>
            <person name="Lipzen A."/>
            <person name="Lundell T."/>
            <person name="Morin E."/>
            <person name="Murat C."/>
            <person name="Sun H."/>
            <person name="Tunlid A."/>
            <person name="Henrissat B."/>
            <person name="Grigoriev I.V."/>
            <person name="Hibbett D.S."/>
            <person name="Martin F."/>
            <person name="Nordberg H.P."/>
            <person name="Cantor M.N."/>
            <person name="Hua S.X."/>
        </authorList>
    </citation>
    <scope>NUCLEOTIDE SEQUENCE [LARGE SCALE GENOMIC DNA]</scope>
    <source>
        <strain evidence="2 3">Foug A</strain>
    </source>
</reference>
<dbReference type="Proteomes" id="UP000053989">
    <property type="component" value="Unassembled WGS sequence"/>
</dbReference>